<feature type="transmembrane region" description="Helical" evidence="1">
    <location>
        <begin position="147"/>
        <end position="164"/>
    </location>
</feature>
<keyword evidence="1" id="KW-1133">Transmembrane helix</keyword>
<evidence type="ECO:0000313" key="2">
    <source>
        <dbReference type="EMBL" id="MXP76951.1"/>
    </source>
</evidence>
<dbReference type="Proteomes" id="UP000460412">
    <property type="component" value="Unassembled WGS sequence"/>
</dbReference>
<feature type="transmembrane region" description="Helical" evidence="1">
    <location>
        <begin position="185"/>
        <end position="201"/>
    </location>
</feature>
<organism evidence="2 3">
    <name type="scientific">Sporofaciens musculi</name>
    <dbReference type="NCBI Taxonomy" id="2681861"/>
    <lineage>
        <taxon>Bacteria</taxon>
        <taxon>Bacillati</taxon>
        <taxon>Bacillota</taxon>
        <taxon>Clostridia</taxon>
        <taxon>Lachnospirales</taxon>
        <taxon>Lachnospiraceae</taxon>
        <taxon>Sporofaciens</taxon>
    </lineage>
</organism>
<gene>
    <name evidence="2" type="ORF">GN277_16645</name>
</gene>
<keyword evidence="3" id="KW-1185">Reference proteome</keyword>
<sequence length="207" mass="23098">MERYLQIEKVNLKYNIPLHILISALMLLASPLLIGVANLGAQDTAKVLEMYAALIGIVLLPPIFMPEQDHDIRDLVYTKYVNGAVVYLIRLFGNVLLLAVLLGLYVGLLKYQGCEFPVVKYFLGTLAQMLFMGGLGIFFYGLCDNLVIGYMVPIVYYIAAIGSGQKLLKMFYPFSMMLGSFKEKGVLAFGAVVLIGAGVWLRCRRRR</sequence>
<evidence type="ECO:0000256" key="1">
    <source>
        <dbReference type="SAM" id="Phobius"/>
    </source>
</evidence>
<accession>A0A7X3MIB0</accession>
<feature type="transmembrane region" description="Helical" evidence="1">
    <location>
        <begin position="20"/>
        <end position="41"/>
    </location>
</feature>
<evidence type="ECO:0008006" key="4">
    <source>
        <dbReference type="Google" id="ProtNLM"/>
    </source>
</evidence>
<reference evidence="2 3" key="1">
    <citation type="submission" date="2019-12" db="EMBL/GenBank/DDBJ databases">
        <title>Sporaefaciens musculi gen. nov., sp. nov., a novel bacterium isolated from the caecum of an obese mouse.</title>
        <authorList>
            <person name="Rasmussen T.S."/>
            <person name="Streidl T."/>
            <person name="Hitch T.C.A."/>
            <person name="Wortmann E."/>
            <person name="Deptula P."/>
            <person name="Hansen M."/>
            <person name="Nielsen D.S."/>
            <person name="Clavel T."/>
            <person name="Vogensen F.K."/>
        </authorList>
    </citation>
    <scope>NUCLEOTIDE SEQUENCE [LARGE SCALE GENOMIC DNA]</scope>
    <source>
        <strain evidence="2 3">WCA-9-b2</strain>
    </source>
</reference>
<comment type="caution">
    <text evidence="2">The sequence shown here is derived from an EMBL/GenBank/DDBJ whole genome shotgun (WGS) entry which is preliminary data.</text>
</comment>
<feature type="transmembrane region" description="Helical" evidence="1">
    <location>
        <begin position="121"/>
        <end position="141"/>
    </location>
</feature>
<feature type="transmembrane region" description="Helical" evidence="1">
    <location>
        <begin position="48"/>
        <end position="65"/>
    </location>
</feature>
<feature type="transmembrane region" description="Helical" evidence="1">
    <location>
        <begin position="85"/>
        <end position="109"/>
    </location>
</feature>
<dbReference type="RefSeq" id="WP_159751991.1">
    <property type="nucleotide sequence ID" value="NZ_WUQX01000001.1"/>
</dbReference>
<protein>
    <recommendedName>
        <fullName evidence="4">ABC-2 family transporter protein</fullName>
    </recommendedName>
</protein>
<name>A0A7X3MIB0_9FIRM</name>
<dbReference type="EMBL" id="WUQX01000001">
    <property type="protein sequence ID" value="MXP76951.1"/>
    <property type="molecule type" value="Genomic_DNA"/>
</dbReference>
<evidence type="ECO:0000313" key="3">
    <source>
        <dbReference type="Proteomes" id="UP000460412"/>
    </source>
</evidence>
<dbReference type="AlphaFoldDB" id="A0A7X3MIB0"/>
<proteinExistence type="predicted"/>
<keyword evidence="1" id="KW-0472">Membrane</keyword>
<keyword evidence="1" id="KW-0812">Transmembrane</keyword>